<reference evidence="1 2" key="1">
    <citation type="submission" date="2021-03" db="EMBL/GenBank/DDBJ databases">
        <title>Human Oral Microbial Genomes.</title>
        <authorList>
            <person name="Johnston C.D."/>
            <person name="Chen T."/>
            <person name="Dewhirst F.E."/>
        </authorList>
    </citation>
    <scope>NUCLEOTIDE SEQUENCE [LARGE SCALE GENOMIC DNA]</scope>
    <source>
        <strain evidence="1 2">DSMZ 100122</strain>
    </source>
</reference>
<protein>
    <recommendedName>
        <fullName evidence="3">Antitoxin</fullName>
    </recommendedName>
</protein>
<evidence type="ECO:0008006" key="3">
    <source>
        <dbReference type="Google" id="ProtNLM"/>
    </source>
</evidence>
<dbReference type="Proteomes" id="UP000678513">
    <property type="component" value="Chromosome"/>
</dbReference>
<keyword evidence="2" id="KW-1185">Reference proteome</keyword>
<organism evidence="1 2">
    <name type="scientific">Arachnia rubra</name>
    <dbReference type="NCBI Taxonomy" id="1547448"/>
    <lineage>
        <taxon>Bacteria</taxon>
        <taxon>Bacillati</taxon>
        <taxon>Actinomycetota</taxon>
        <taxon>Actinomycetes</taxon>
        <taxon>Propionibacteriales</taxon>
        <taxon>Propionibacteriaceae</taxon>
        <taxon>Arachnia</taxon>
    </lineage>
</organism>
<accession>A0ABX7Y4H3</accession>
<dbReference type="EMBL" id="CP072384">
    <property type="protein sequence ID" value="QUC08107.1"/>
    <property type="molecule type" value="Genomic_DNA"/>
</dbReference>
<evidence type="ECO:0000313" key="2">
    <source>
        <dbReference type="Proteomes" id="UP000678513"/>
    </source>
</evidence>
<dbReference type="RefSeq" id="WP_212323615.1">
    <property type="nucleotide sequence ID" value="NZ_AP024463.1"/>
</dbReference>
<evidence type="ECO:0000313" key="1">
    <source>
        <dbReference type="EMBL" id="QUC08107.1"/>
    </source>
</evidence>
<gene>
    <name evidence="1" type="ORF">J5A65_14575</name>
</gene>
<sequence>MTIMAARELQDRTSDVLQRVAAGEMINISVQGEVVAELRPPARRRRAYLTHKELDQLFSRQIPDDHLAEDMEWIRV</sequence>
<proteinExistence type="predicted"/>
<name>A0ABX7Y4H3_9ACTN</name>